<protein>
    <recommendedName>
        <fullName evidence="4">DUF5673 domain-containing protein</fullName>
    </recommendedName>
</protein>
<keyword evidence="1" id="KW-0812">Transmembrane</keyword>
<dbReference type="RefSeq" id="WP_390204602.1">
    <property type="nucleotide sequence ID" value="NZ_JBHTAX010000001.1"/>
</dbReference>
<evidence type="ECO:0008006" key="4">
    <source>
        <dbReference type="Google" id="ProtNLM"/>
    </source>
</evidence>
<reference evidence="2 3" key="1">
    <citation type="journal article" date="2019" name="Int. J. Syst. Evol. Microbiol.">
        <title>The Global Catalogue of Microorganisms (GCM) 10K type strain sequencing project: providing services to taxonomists for standard genome sequencing and annotation.</title>
        <authorList>
            <consortium name="The Broad Institute Genomics Platform"/>
            <consortium name="The Broad Institute Genome Sequencing Center for Infectious Disease"/>
            <person name="Wu L."/>
            <person name="Ma J."/>
        </authorList>
    </citation>
    <scope>NUCLEOTIDE SEQUENCE [LARGE SCALE GENOMIC DNA]</scope>
    <source>
        <strain evidence="2 3">RDMS1</strain>
    </source>
</reference>
<feature type="transmembrane region" description="Helical" evidence="1">
    <location>
        <begin position="99"/>
        <end position="117"/>
    </location>
</feature>
<organism evidence="2 3">
    <name type="scientific">Halocatena marina</name>
    <dbReference type="NCBI Taxonomy" id="2934937"/>
    <lineage>
        <taxon>Archaea</taxon>
        <taxon>Methanobacteriati</taxon>
        <taxon>Methanobacteriota</taxon>
        <taxon>Stenosarchaea group</taxon>
        <taxon>Halobacteria</taxon>
        <taxon>Halobacteriales</taxon>
        <taxon>Natronomonadaceae</taxon>
        <taxon>Halocatena</taxon>
    </lineage>
</organism>
<name>A0ABD5YIA9_9EURY</name>
<evidence type="ECO:0000256" key="1">
    <source>
        <dbReference type="SAM" id="Phobius"/>
    </source>
</evidence>
<feature type="transmembrane region" description="Helical" evidence="1">
    <location>
        <begin position="23"/>
        <end position="42"/>
    </location>
</feature>
<keyword evidence="1" id="KW-1133">Transmembrane helix</keyword>
<comment type="caution">
    <text evidence="2">The sequence shown here is derived from an EMBL/GenBank/DDBJ whole genome shotgun (WGS) entry which is preliminary data.</text>
</comment>
<feature type="transmembrane region" description="Helical" evidence="1">
    <location>
        <begin position="73"/>
        <end position="93"/>
    </location>
</feature>
<accession>A0ABD5YIA9</accession>
<dbReference type="EMBL" id="JBHTAX010000001">
    <property type="protein sequence ID" value="MFC7188998.1"/>
    <property type="molecule type" value="Genomic_DNA"/>
</dbReference>
<dbReference type="Proteomes" id="UP001596417">
    <property type="component" value="Unassembled WGS sequence"/>
</dbReference>
<dbReference type="AlphaFoldDB" id="A0ABD5YIA9"/>
<evidence type="ECO:0000313" key="3">
    <source>
        <dbReference type="Proteomes" id="UP001596417"/>
    </source>
</evidence>
<gene>
    <name evidence="2" type="ORF">ACFQL7_03470</name>
</gene>
<sequence length="197" mass="22181">MDSCSIRRCSECYRFRVVYTGGVSAFIGAISGLLAGVVLLMMSHRQYANSQLVGTEERARWEARRWPQRWRRIIIGTTVIANIIGFAGIVLSTQFGIEWAISAYALASLTIPLAIAATNTRTIRVMDAGLVVEDQLWRRFRPWSTFEHWALTDETLVVYSTGWKPSLRCARADIEDSRAAATVLESVFKARESRSTE</sequence>
<keyword evidence="1" id="KW-0472">Membrane</keyword>
<keyword evidence="3" id="KW-1185">Reference proteome</keyword>
<evidence type="ECO:0000313" key="2">
    <source>
        <dbReference type="EMBL" id="MFC7188998.1"/>
    </source>
</evidence>
<proteinExistence type="predicted"/>